<dbReference type="AlphaFoldDB" id="A0A7S3FKU8"/>
<feature type="region of interest" description="Disordered" evidence="1">
    <location>
        <begin position="182"/>
        <end position="226"/>
    </location>
</feature>
<feature type="compositionally biased region" description="Low complexity" evidence="1">
    <location>
        <begin position="201"/>
        <end position="213"/>
    </location>
</feature>
<gene>
    <name evidence="3" type="ORF">HERI1096_LOCUS39425</name>
</gene>
<evidence type="ECO:0000256" key="1">
    <source>
        <dbReference type="SAM" id="MobiDB-lite"/>
    </source>
</evidence>
<keyword evidence="2" id="KW-1133">Transmembrane helix</keyword>
<keyword evidence="2" id="KW-0812">Transmembrane</keyword>
<protein>
    <submittedName>
        <fullName evidence="3">Uncharacterized protein</fullName>
    </submittedName>
</protein>
<dbReference type="EMBL" id="HBHX01071283">
    <property type="protein sequence ID" value="CAE0152337.1"/>
    <property type="molecule type" value="Transcribed_RNA"/>
</dbReference>
<proteinExistence type="predicted"/>
<name>A0A7S3FKU8_9EUKA</name>
<keyword evidence="2" id="KW-0472">Membrane</keyword>
<evidence type="ECO:0000256" key="2">
    <source>
        <dbReference type="SAM" id="Phobius"/>
    </source>
</evidence>
<sequence length="226" mass="24517">MIAASSSAAPLPDGGVDSDSLLGGVTLNPLVPILGPLQRHLGRVLIYERAVQRVLLWEDGMVTAWLCVSLAVCTVLLALVPWGVVLHYGLRALGGLALGPHMHLVGRWLERRKAKARREEEEYAAANRAGREAILKVHRVRIGDEARKKVTAAAKRHAGRSASERQVAAFLNDDSRFNLAVVPTRTSGRHKHRSEPDPSRSRAYPLPAAAAPPTISPHEASMQMGH</sequence>
<feature type="transmembrane region" description="Helical" evidence="2">
    <location>
        <begin position="62"/>
        <end position="82"/>
    </location>
</feature>
<evidence type="ECO:0000313" key="3">
    <source>
        <dbReference type="EMBL" id="CAE0152337.1"/>
    </source>
</evidence>
<reference evidence="3" key="1">
    <citation type="submission" date="2021-01" db="EMBL/GenBank/DDBJ databases">
        <authorList>
            <person name="Corre E."/>
            <person name="Pelletier E."/>
            <person name="Niang G."/>
            <person name="Scheremetjew M."/>
            <person name="Finn R."/>
            <person name="Kale V."/>
            <person name="Holt S."/>
            <person name="Cochrane G."/>
            <person name="Meng A."/>
            <person name="Brown T."/>
            <person name="Cohen L."/>
        </authorList>
    </citation>
    <scope>NUCLEOTIDE SEQUENCE</scope>
    <source>
        <strain evidence="3">CCMP281</strain>
    </source>
</reference>
<accession>A0A7S3FKU8</accession>
<organism evidence="3">
    <name type="scientific">Haptolina ericina</name>
    <dbReference type="NCBI Taxonomy" id="156174"/>
    <lineage>
        <taxon>Eukaryota</taxon>
        <taxon>Haptista</taxon>
        <taxon>Haptophyta</taxon>
        <taxon>Prymnesiophyceae</taxon>
        <taxon>Prymnesiales</taxon>
        <taxon>Prymnesiaceae</taxon>
        <taxon>Haptolina</taxon>
    </lineage>
</organism>